<dbReference type="AlphaFoldDB" id="K1VTB6"/>
<dbReference type="Proteomes" id="UP000006757">
    <property type="component" value="Unassembled WGS sequence"/>
</dbReference>
<reference evidence="2 3" key="1">
    <citation type="journal article" date="2012" name="Eukaryot. Cell">
        <title>Genome sequence of the Trichosporon asahii environmental strain CBS 8904.</title>
        <authorList>
            <person name="Yang R.Y."/>
            <person name="Li H.T."/>
            <person name="Zhu H."/>
            <person name="Zhou G.P."/>
            <person name="Wang M."/>
            <person name="Wang L."/>
        </authorList>
    </citation>
    <scope>NUCLEOTIDE SEQUENCE [LARGE SCALE GENOMIC DNA]</scope>
    <source>
        <strain evidence="2 3">CBS 8904</strain>
    </source>
</reference>
<organism evidence="2 3">
    <name type="scientific">Trichosporon asahii var. asahii (strain CBS 8904)</name>
    <name type="common">Yeast</name>
    <dbReference type="NCBI Taxonomy" id="1220162"/>
    <lineage>
        <taxon>Eukaryota</taxon>
        <taxon>Fungi</taxon>
        <taxon>Dikarya</taxon>
        <taxon>Basidiomycota</taxon>
        <taxon>Agaricomycotina</taxon>
        <taxon>Tremellomycetes</taxon>
        <taxon>Trichosporonales</taxon>
        <taxon>Trichosporonaceae</taxon>
        <taxon>Trichosporon</taxon>
    </lineage>
</organism>
<accession>K1VTB6</accession>
<name>K1VTB6_TRIAC</name>
<dbReference type="HOGENOM" id="CLU_095068_0_0_1"/>
<evidence type="ECO:0000313" key="3">
    <source>
        <dbReference type="Proteomes" id="UP000006757"/>
    </source>
</evidence>
<protein>
    <submittedName>
        <fullName evidence="2">Uncharacterized protein</fullName>
    </submittedName>
</protein>
<evidence type="ECO:0000313" key="2">
    <source>
        <dbReference type="EMBL" id="EKC99932.1"/>
    </source>
</evidence>
<sequence length="200" mass="21927">MTDRNKDEKLPSVPSLLDTPEPSPTVSPDTSPPRSGSVAVTTKTHGVNFTGSTSPADYVFNIDLPPSAHPPDVQAYLYCVGSAAPSTKGTEWKWGVEAGARLLRSVRDDGQGVPLPEGMIGAGHEQWIEMIAWLYANHPAMLRLNAFDRPNGRWPTDDGLRRYRDGLMWLSAPEYGGDPEVGEAMYLIDEYNENDFEPAP</sequence>
<feature type="region of interest" description="Disordered" evidence="1">
    <location>
        <begin position="1"/>
        <end position="39"/>
    </location>
</feature>
<feature type="compositionally biased region" description="Low complexity" evidence="1">
    <location>
        <begin position="24"/>
        <end position="33"/>
    </location>
</feature>
<proteinExistence type="predicted"/>
<feature type="compositionally biased region" description="Basic and acidic residues" evidence="1">
    <location>
        <begin position="1"/>
        <end position="10"/>
    </location>
</feature>
<gene>
    <name evidence="2" type="ORF">A1Q2_05756</name>
</gene>
<keyword evidence="3" id="KW-1185">Reference proteome</keyword>
<dbReference type="EMBL" id="AMBO01000355">
    <property type="protein sequence ID" value="EKC99932.1"/>
    <property type="molecule type" value="Genomic_DNA"/>
</dbReference>
<dbReference type="InParanoid" id="K1VTB6"/>
<evidence type="ECO:0000256" key="1">
    <source>
        <dbReference type="SAM" id="MobiDB-lite"/>
    </source>
</evidence>
<comment type="caution">
    <text evidence="2">The sequence shown here is derived from an EMBL/GenBank/DDBJ whole genome shotgun (WGS) entry which is preliminary data.</text>
</comment>